<evidence type="ECO:0000256" key="1">
    <source>
        <dbReference type="ARBA" id="ARBA00022722"/>
    </source>
</evidence>
<keyword evidence="5" id="KW-0255">Endonuclease</keyword>
<keyword evidence="1" id="KW-0540">Nuclease</keyword>
<dbReference type="PANTHER" id="PTHR12814:SF2">
    <property type="entry name" value="RNA-BINDING PROTEIN NOB1"/>
    <property type="match status" value="1"/>
</dbReference>
<dbReference type="InterPro" id="IPR033411">
    <property type="entry name" value="Ribonuclease_PIN"/>
</dbReference>
<dbReference type="Gene3D" id="2.20.28.10">
    <property type="match status" value="1"/>
</dbReference>
<sequence>MASRKVYALDTRAFLSVQLEPGPAELITVQEVVDEVLYGGLAPERLALALSKNVVKVVKPSSQALEQVLSAAVSTGDRPKLSEADVSLLAAALDAKNAGAQVFVLSDDYSLQNTALKLGMEVAGLARQPVRELRQWRYRCNVCGKTFDNPVGDTCPVCGGEVSRRSRHGRGV</sequence>
<reference evidence="5" key="1">
    <citation type="journal article" date="2020" name="mSystems">
        <title>Genome- and Community-Level Interaction Insights into Carbon Utilization and Element Cycling Functions of Hydrothermarchaeota in Hydrothermal Sediment.</title>
        <authorList>
            <person name="Zhou Z."/>
            <person name="Liu Y."/>
            <person name="Xu W."/>
            <person name="Pan J."/>
            <person name="Luo Z.H."/>
            <person name="Li M."/>
        </authorList>
    </citation>
    <scope>NUCLEOTIDE SEQUENCE [LARGE SCALE GENOMIC DNA]</scope>
    <source>
        <strain evidence="5">SpSt-1074</strain>
    </source>
</reference>
<dbReference type="Pfam" id="PF17146">
    <property type="entry name" value="PIN_6"/>
    <property type="match status" value="1"/>
</dbReference>
<protein>
    <submittedName>
        <fullName evidence="5">NOB1 family endonuclease</fullName>
    </submittedName>
</protein>
<evidence type="ECO:0000256" key="2">
    <source>
        <dbReference type="ARBA" id="ARBA00022723"/>
    </source>
</evidence>
<evidence type="ECO:0000256" key="3">
    <source>
        <dbReference type="ARBA" id="ARBA00022801"/>
    </source>
</evidence>
<evidence type="ECO:0000259" key="4">
    <source>
        <dbReference type="Pfam" id="PF17146"/>
    </source>
</evidence>
<name>A0A7J3VSV9_CALS0</name>
<dbReference type="GO" id="GO:0046872">
    <property type="term" value="F:metal ion binding"/>
    <property type="evidence" value="ECO:0007669"/>
    <property type="project" value="UniProtKB-KW"/>
</dbReference>
<dbReference type="SUPFAM" id="SSF57802">
    <property type="entry name" value="Rubredoxin-like"/>
    <property type="match status" value="1"/>
</dbReference>
<proteinExistence type="predicted"/>
<feature type="domain" description="Ribonuclease PIN" evidence="4">
    <location>
        <begin position="9"/>
        <end position="93"/>
    </location>
</feature>
<dbReference type="Gene3D" id="3.40.50.1010">
    <property type="entry name" value="5'-nuclease"/>
    <property type="match status" value="1"/>
</dbReference>
<dbReference type="GO" id="GO:0016787">
    <property type="term" value="F:hydrolase activity"/>
    <property type="evidence" value="ECO:0007669"/>
    <property type="project" value="UniProtKB-KW"/>
</dbReference>
<dbReference type="AlphaFoldDB" id="A0A7J3VSV9"/>
<dbReference type="EMBL" id="DRXH01000009">
    <property type="protein sequence ID" value="HHM43706.1"/>
    <property type="molecule type" value="Genomic_DNA"/>
</dbReference>
<keyword evidence="2" id="KW-0479">Metal-binding</keyword>
<dbReference type="GO" id="GO:0030688">
    <property type="term" value="C:preribosome, small subunit precursor"/>
    <property type="evidence" value="ECO:0007669"/>
    <property type="project" value="TreeGrafter"/>
</dbReference>
<dbReference type="PANTHER" id="PTHR12814">
    <property type="entry name" value="RNA-BINDING PROTEIN NOB1"/>
    <property type="match status" value="1"/>
</dbReference>
<organism evidence="5">
    <name type="scientific">Caldiarchaeum subterraneum</name>
    <dbReference type="NCBI Taxonomy" id="311458"/>
    <lineage>
        <taxon>Archaea</taxon>
        <taxon>Nitrososphaerota</taxon>
        <taxon>Candidatus Caldarchaeales</taxon>
        <taxon>Candidatus Caldarchaeaceae</taxon>
        <taxon>Candidatus Caldarchaeum</taxon>
    </lineage>
</organism>
<dbReference type="InterPro" id="IPR039907">
    <property type="entry name" value="NOB1"/>
</dbReference>
<dbReference type="GO" id="GO:0030490">
    <property type="term" value="P:maturation of SSU-rRNA"/>
    <property type="evidence" value="ECO:0007669"/>
    <property type="project" value="TreeGrafter"/>
</dbReference>
<gene>
    <name evidence="5" type="ORF">ENM31_00205</name>
</gene>
<accession>A0A7J3VSV9</accession>
<keyword evidence="3" id="KW-0378">Hydrolase</keyword>
<evidence type="ECO:0000313" key="5">
    <source>
        <dbReference type="EMBL" id="HHM43706.1"/>
    </source>
</evidence>
<dbReference type="GO" id="GO:0004521">
    <property type="term" value="F:RNA endonuclease activity"/>
    <property type="evidence" value="ECO:0007669"/>
    <property type="project" value="TreeGrafter"/>
</dbReference>
<comment type="caution">
    <text evidence="5">The sequence shown here is derived from an EMBL/GenBank/DDBJ whole genome shotgun (WGS) entry which is preliminary data.</text>
</comment>